<gene>
    <name evidence="2" type="ORF">MPL1032_160153</name>
</gene>
<reference evidence="3" key="1">
    <citation type="submission" date="2014-08" db="EMBL/GenBank/DDBJ databases">
        <authorList>
            <person name="Edwards T."/>
        </authorList>
    </citation>
    <scope>NUCLEOTIDE SEQUENCE [LARGE SCALE GENOMIC DNA]</scope>
</reference>
<accession>A0A0K2VSU0</accession>
<name>A0A0K2VSU0_MESPL</name>
<proteinExistence type="predicted"/>
<dbReference type="EMBL" id="CCND01000008">
    <property type="protein sequence ID" value="CDX53041.1"/>
    <property type="molecule type" value="Genomic_DNA"/>
</dbReference>
<dbReference type="AlphaFoldDB" id="A0A0K2VSU0"/>
<evidence type="ECO:0000256" key="1">
    <source>
        <dbReference type="SAM" id="Coils"/>
    </source>
</evidence>
<evidence type="ECO:0000313" key="3">
    <source>
        <dbReference type="Proteomes" id="UP000182888"/>
    </source>
</evidence>
<protein>
    <submittedName>
        <fullName evidence="2">Uncharacterized protein</fullName>
    </submittedName>
</protein>
<organism evidence="2 3">
    <name type="scientific">Mesorhizobium plurifarium</name>
    <dbReference type="NCBI Taxonomy" id="69974"/>
    <lineage>
        <taxon>Bacteria</taxon>
        <taxon>Pseudomonadati</taxon>
        <taxon>Pseudomonadota</taxon>
        <taxon>Alphaproteobacteria</taxon>
        <taxon>Hyphomicrobiales</taxon>
        <taxon>Phyllobacteriaceae</taxon>
        <taxon>Mesorhizobium</taxon>
    </lineage>
</organism>
<feature type="coiled-coil region" evidence="1">
    <location>
        <begin position="64"/>
        <end position="303"/>
    </location>
</feature>
<evidence type="ECO:0000313" key="2">
    <source>
        <dbReference type="EMBL" id="CDX53041.1"/>
    </source>
</evidence>
<sequence>MVQSVLFFVLGFLCAVFLVSLVAPAVWQRAVVLTRRRLEASLPLTQAEIQADKDRVRAEYAMTTRRLEITVKNLQEKVAEQLVEIGRGREALKGLAVETKDKNQALSDLQAKNAELRQREEDLHRLSEKHAQTERALEKRALELQKLEQMYDDASFSSSNRQIELVARESELEKLASDIALLKGQRKEADRRNQEVASESKAAREALKVEKKKTAELEKKVERLLATLADREEKLDRHEKDLARMRERSKETAAANGVARLAAGSAAKSDDVDKAIARLEGDRERLEARLTALARENKRLKTDLAAAGTPLPESAGDARSGAGLREQMNELAAEVVNLTMKLDGPDSPIAKALAGEGQQNGRGVSLADRVRALQKAGS</sequence>
<dbReference type="Proteomes" id="UP000182888">
    <property type="component" value="Unassembled WGS sequence"/>
</dbReference>
<keyword evidence="1" id="KW-0175">Coiled coil</keyword>